<evidence type="ECO:0000313" key="2">
    <source>
        <dbReference type="EMBL" id="CAG8564768.1"/>
    </source>
</evidence>
<dbReference type="GO" id="GO:0070681">
    <property type="term" value="P:glutaminyl-tRNAGln biosynthesis via transamidation"/>
    <property type="evidence" value="ECO:0007669"/>
    <property type="project" value="TreeGrafter"/>
</dbReference>
<dbReference type="EMBL" id="CAJVPI010000709">
    <property type="protein sequence ID" value="CAG8564768.1"/>
    <property type="molecule type" value="Genomic_DNA"/>
</dbReference>
<dbReference type="InterPro" id="IPR049545">
    <property type="entry name" value="Gta3_dom"/>
</dbReference>
<dbReference type="SUPFAM" id="SSF141000">
    <property type="entry name" value="Glu-tRNAGln amidotransferase C subunit"/>
    <property type="match status" value="1"/>
</dbReference>
<dbReference type="PANTHER" id="PTHR15004">
    <property type="entry name" value="GLUTAMYL-TRNA(GLN) AMIDOTRANSFERASE SUBUNIT C, MITOCHONDRIAL"/>
    <property type="match status" value="1"/>
</dbReference>
<evidence type="ECO:0000313" key="3">
    <source>
        <dbReference type="Proteomes" id="UP000789739"/>
    </source>
</evidence>
<evidence type="ECO:0000259" key="1">
    <source>
        <dbReference type="Pfam" id="PF20978"/>
    </source>
</evidence>
<reference evidence="2" key="1">
    <citation type="submission" date="2021-06" db="EMBL/GenBank/DDBJ databases">
        <authorList>
            <person name="Kallberg Y."/>
            <person name="Tangrot J."/>
            <person name="Rosling A."/>
        </authorList>
    </citation>
    <scope>NUCLEOTIDE SEQUENCE</scope>
    <source>
        <strain evidence="2">BR232B</strain>
    </source>
</reference>
<name>A0A9N9FWE1_9GLOM</name>
<dbReference type="Pfam" id="PF20978">
    <property type="entry name" value="Gta3"/>
    <property type="match status" value="1"/>
</dbReference>
<feature type="domain" description="Glutamyl-tRNA amidotransferase complex subunit Gta3" evidence="1">
    <location>
        <begin position="54"/>
        <end position="105"/>
    </location>
</feature>
<keyword evidence="3" id="KW-1185">Reference proteome</keyword>
<dbReference type="Proteomes" id="UP000789739">
    <property type="component" value="Unassembled WGS sequence"/>
</dbReference>
<dbReference type="PANTHER" id="PTHR15004:SF0">
    <property type="entry name" value="GLUTAMYL-TRNA(GLN) AMIDOTRANSFERASE SUBUNIT C, MITOCHONDRIAL"/>
    <property type="match status" value="1"/>
</dbReference>
<dbReference type="GO" id="GO:0006450">
    <property type="term" value="P:regulation of translational fidelity"/>
    <property type="evidence" value="ECO:0007669"/>
    <property type="project" value="InterPro"/>
</dbReference>
<gene>
    <name evidence="2" type="ORF">PBRASI_LOCUS5781</name>
</gene>
<protein>
    <submittedName>
        <fullName evidence="2">10842_t:CDS:1</fullName>
    </submittedName>
</protein>
<dbReference type="InterPro" id="IPR003837">
    <property type="entry name" value="GatC"/>
</dbReference>
<dbReference type="InterPro" id="IPR036113">
    <property type="entry name" value="Asp/Glu-ADT_sf_sub_c"/>
</dbReference>
<organism evidence="2 3">
    <name type="scientific">Paraglomus brasilianum</name>
    <dbReference type="NCBI Taxonomy" id="144538"/>
    <lineage>
        <taxon>Eukaryota</taxon>
        <taxon>Fungi</taxon>
        <taxon>Fungi incertae sedis</taxon>
        <taxon>Mucoromycota</taxon>
        <taxon>Glomeromycotina</taxon>
        <taxon>Glomeromycetes</taxon>
        <taxon>Paraglomerales</taxon>
        <taxon>Paraglomeraceae</taxon>
        <taxon>Paraglomus</taxon>
    </lineage>
</organism>
<comment type="caution">
    <text evidence="2">The sequence shown here is derived from an EMBL/GenBank/DDBJ whole genome shotgun (WGS) entry which is preliminary data.</text>
</comment>
<sequence>MKKQWRELSILKQNFLIQIRQLSTNHPKNHFLTKPNWSVKFLLPSTTASNDIIIDDKALSHLLRLSSLRMPSDDAAKKRLVSDINTLCNFVKHIQEVDVENVEPLRSIWPRNTSLMTREDIEKEDISGEELLKCAEKTHGKFYVVDNPKTS</sequence>
<proteinExistence type="predicted"/>
<accession>A0A9N9FWE1</accession>
<dbReference type="OrthoDB" id="5522061at2759"/>
<dbReference type="AlphaFoldDB" id="A0A9N9FWE1"/>